<organism evidence="1 2">
    <name type="scientific">Champsocephalus esox</name>
    <name type="common">pike icefish</name>
    <dbReference type="NCBI Taxonomy" id="159716"/>
    <lineage>
        <taxon>Eukaryota</taxon>
        <taxon>Metazoa</taxon>
        <taxon>Chordata</taxon>
        <taxon>Craniata</taxon>
        <taxon>Vertebrata</taxon>
        <taxon>Euteleostomi</taxon>
        <taxon>Actinopterygii</taxon>
        <taxon>Neopterygii</taxon>
        <taxon>Teleostei</taxon>
        <taxon>Neoteleostei</taxon>
        <taxon>Acanthomorphata</taxon>
        <taxon>Eupercaria</taxon>
        <taxon>Perciformes</taxon>
        <taxon>Notothenioidei</taxon>
        <taxon>Channichthyidae</taxon>
        <taxon>Champsocephalus</taxon>
    </lineage>
</organism>
<dbReference type="EMBL" id="JAULUE010002047">
    <property type="protein sequence ID" value="KAK5913102.1"/>
    <property type="molecule type" value="Genomic_DNA"/>
</dbReference>
<accession>A0AAN8HF78</accession>
<dbReference type="AlphaFoldDB" id="A0AAN8HF78"/>
<proteinExistence type="predicted"/>
<keyword evidence="2" id="KW-1185">Reference proteome</keyword>
<name>A0AAN8HF78_9TELE</name>
<gene>
    <name evidence="1" type="ORF">CesoFtcFv8_002916</name>
</gene>
<evidence type="ECO:0000313" key="2">
    <source>
        <dbReference type="Proteomes" id="UP001335648"/>
    </source>
</evidence>
<evidence type="ECO:0000313" key="1">
    <source>
        <dbReference type="EMBL" id="KAK5913102.1"/>
    </source>
</evidence>
<protein>
    <submittedName>
        <fullName evidence="1">Uncharacterized protein</fullName>
    </submittedName>
</protein>
<comment type="caution">
    <text evidence="1">The sequence shown here is derived from an EMBL/GenBank/DDBJ whole genome shotgun (WGS) entry which is preliminary data.</text>
</comment>
<reference evidence="1 2" key="1">
    <citation type="journal article" date="2023" name="Mol. Biol. Evol.">
        <title>Genomics of Secondarily Temperate Adaptation in the Only Non-Antarctic Icefish.</title>
        <authorList>
            <person name="Rivera-Colon A.G."/>
            <person name="Rayamajhi N."/>
            <person name="Minhas B.F."/>
            <person name="Madrigal G."/>
            <person name="Bilyk K.T."/>
            <person name="Yoon V."/>
            <person name="Hune M."/>
            <person name="Gregory S."/>
            <person name="Cheng C.H.C."/>
            <person name="Catchen J.M."/>
        </authorList>
    </citation>
    <scope>NUCLEOTIDE SEQUENCE [LARGE SCALE GENOMIC DNA]</scope>
    <source>
        <strain evidence="1">JC2023a</strain>
    </source>
</reference>
<dbReference type="Proteomes" id="UP001335648">
    <property type="component" value="Unassembled WGS sequence"/>
</dbReference>
<sequence>MSDQLSENFSQVRKCTVISKVTHGGLESISLFTLSWAQSTAEQLSNQQLSWSVKSGVGGQDEQQGL</sequence>